<keyword evidence="3" id="KW-1185">Reference proteome</keyword>
<dbReference type="Proteomes" id="UP000467006">
    <property type="component" value="Chromosome"/>
</dbReference>
<protein>
    <recommendedName>
        <fullName evidence="1">STAS domain-containing protein</fullName>
    </recommendedName>
</protein>
<dbReference type="SUPFAM" id="SSF52091">
    <property type="entry name" value="SpoIIaa-like"/>
    <property type="match status" value="1"/>
</dbReference>
<dbReference type="Pfam" id="PF01740">
    <property type="entry name" value="STAS"/>
    <property type="match status" value="1"/>
</dbReference>
<dbReference type="AlphaFoldDB" id="A0A7I7K4K3"/>
<evidence type="ECO:0000259" key="1">
    <source>
        <dbReference type="PROSITE" id="PS50801"/>
    </source>
</evidence>
<dbReference type="InterPro" id="IPR002645">
    <property type="entry name" value="STAS_dom"/>
</dbReference>
<name>A0A7I7K4K3_9MYCO</name>
<dbReference type="PROSITE" id="PS50801">
    <property type="entry name" value="STAS"/>
    <property type="match status" value="1"/>
</dbReference>
<dbReference type="InterPro" id="IPR036513">
    <property type="entry name" value="STAS_dom_sf"/>
</dbReference>
<sequence length="138" mass="15027">MFRPDPTSFALREEHHRATFSVSELPQSTIRVTVHGEIDATNAIPLARYVEKRLGAARALALDLQTVEFFGASGFAALTNINVACDRAGVRWTLLAGAHVQRLLRICDPLNELPVAVPVAKYSRTGPGDRKLLVGGDH</sequence>
<dbReference type="EMBL" id="AP022563">
    <property type="protein sequence ID" value="BBX18993.1"/>
    <property type="molecule type" value="Genomic_DNA"/>
</dbReference>
<accession>A0A7I7K4K3</accession>
<reference evidence="2 3" key="1">
    <citation type="journal article" date="2019" name="Emerg. Microbes Infect.">
        <title>Comprehensive subspecies identification of 175 nontuberculous mycobacteria species based on 7547 genomic profiles.</title>
        <authorList>
            <person name="Matsumoto Y."/>
            <person name="Kinjo T."/>
            <person name="Motooka D."/>
            <person name="Nabeya D."/>
            <person name="Jung N."/>
            <person name="Uechi K."/>
            <person name="Horii T."/>
            <person name="Iida T."/>
            <person name="Fujita J."/>
            <person name="Nakamura S."/>
        </authorList>
    </citation>
    <scope>NUCLEOTIDE SEQUENCE [LARGE SCALE GENOMIC DNA]</scope>
    <source>
        <strain evidence="2 3">JCM 6396</strain>
    </source>
</reference>
<feature type="domain" description="STAS" evidence="1">
    <location>
        <begin position="32"/>
        <end position="94"/>
    </location>
</feature>
<dbReference type="KEGG" id="mdu:MDUV_38530"/>
<evidence type="ECO:0000313" key="3">
    <source>
        <dbReference type="Proteomes" id="UP000467006"/>
    </source>
</evidence>
<dbReference type="CDD" id="cd07043">
    <property type="entry name" value="STAS_anti-anti-sigma_factors"/>
    <property type="match status" value="1"/>
</dbReference>
<dbReference type="Gene3D" id="3.30.750.24">
    <property type="entry name" value="STAS domain"/>
    <property type="match status" value="1"/>
</dbReference>
<evidence type="ECO:0000313" key="2">
    <source>
        <dbReference type="EMBL" id="BBX18993.1"/>
    </source>
</evidence>
<proteinExistence type="predicted"/>
<organism evidence="2 3">
    <name type="scientific">Mycolicibacterium duvalii</name>
    <dbReference type="NCBI Taxonomy" id="39688"/>
    <lineage>
        <taxon>Bacteria</taxon>
        <taxon>Bacillati</taxon>
        <taxon>Actinomycetota</taxon>
        <taxon>Actinomycetes</taxon>
        <taxon>Mycobacteriales</taxon>
        <taxon>Mycobacteriaceae</taxon>
        <taxon>Mycolicibacterium</taxon>
    </lineage>
</organism>
<gene>
    <name evidence="2" type="ORF">MDUV_38530</name>
</gene>